<protein>
    <submittedName>
        <fullName evidence="1">Uncharacterized protein</fullName>
    </submittedName>
</protein>
<dbReference type="Proteomes" id="UP001304814">
    <property type="component" value="Segment"/>
</dbReference>
<reference evidence="1 2" key="1">
    <citation type="submission" date="2023-07" db="EMBL/GenBank/DDBJ databases">
        <title>Isolation and characterization of Bacillus cereus bacteriophage DZ1 and its application in foods.</title>
        <authorList>
            <person name="Huang Z."/>
            <person name="Ding Y."/>
            <person name="Wu Q."/>
        </authorList>
    </citation>
    <scope>NUCLEOTIDE SEQUENCE [LARGE SCALE GENOMIC DNA]</scope>
</reference>
<keyword evidence="2" id="KW-1185">Reference proteome</keyword>
<evidence type="ECO:0000313" key="2">
    <source>
        <dbReference type="Proteomes" id="UP001304814"/>
    </source>
</evidence>
<proteinExistence type="predicted"/>
<sequence length="309" mass="34699">MKKVEMVEKIAAMMNLGTVEAKKVIINAVSEWGLQKSENFYDLLVAGEYDKAASRATVADLKEMEEFIAFYKADEPAQEERTVFFSAQEAHNYQAEKARKANNNQVKAHKVGIQLQIDAINEEVVSYEDGDNYVPTHKIQEAAENAYRGFDISFRKFVLTNNAKIAHYSGTDLFPESVKRVVQIVGGKYGVGEFTLSQLAKLKIEAEQDLFRLAEVDEFNTPDEPVEVDLVVGSIVNETRRGFLVLFKEWVIANSSHILNNLHDLDSGMLAVLKISRGDWSVDEYSIRHLGKIYIEAQNELTALQGGAN</sequence>
<dbReference type="EMBL" id="OR338916">
    <property type="protein sequence ID" value="WNL49453.1"/>
    <property type="molecule type" value="Genomic_DNA"/>
</dbReference>
<organism evidence="1 2">
    <name type="scientific">Bacillus phage DZ1</name>
    <dbReference type="NCBI Taxonomy" id="3075862"/>
    <lineage>
        <taxon>Viruses</taxon>
        <taxon>Duplodnaviria</taxon>
        <taxon>Heunggongvirae</taxon>
        <taxon>Uroviricota</taxon>
        <taxon>Caudoviricetes</taxon>
        <taxon>Ehrlichviridae</taxon>
        <taxon>Dazunavirus</taxon>
        <taxon>Dazunavirus DZ1</taxon>
    </lineage>
</organism>
<name>A0AA96IXB4_9CAUD</name>
<accession>A0AA96IXB4</accession>
<evidence type="ECO:0000313" key="1">
    <source>
        <dbReference type="EMBL" id="WNL49453.1"/>
    </source>
</evidence>